<dbReference type="GO" id="GO:0003700">
    <property type="term" value="F:DNA-binding transcription factor activity"/>
    <property type="evidence" value="ECO:0007669"/>
    <property type="project" value="InterPro"/>
</dbReference>
<dbReference type="AlphaFoldDB" id="A0A399R6Y9"/>
<evidence type="ECO:0000313" key="5">
    <source>
        <dbReference type="EMBL" id="RIJ26424.1"/>
    </source>
</evidence>
<dbReference type="InterPro" id="IPR036388">
    <property type="entry name" value="WH-like_DNA-bd_sf"/>
</dbReference>
<dbReference type="EMBL" id="QWFX01000016">
    <property type="protein sequence ID" value="RIJ26424.1"/>
    <property type="molecule type" value="Genomic_DNA"/>
</dbReference>
<accession>A0A399R6Y9</accession>
<feature type="domain" description="HTH marR-type" evidence="4">
    <location>
        <begin position="34"/>
        <end position="166"/>
    </location>
</feature>
<gene>
    <name evidence="5" type="ORF">D1223_15700</name>
</gene>
<dbReference type="InterPro" id="IPR000835">
    <property type="entry name" value="HTH_MarR-typ"/>
</dbReference>
<dbReference type="InterPro" id="IPR023187">
    <property type="entry name" value="Tscrpt_reg_MarR-type_CS"/>
</dbReference>
<name>A0A399R6Y9_9PROT</name>
<evidence type="ECO:0000259" key="4">
    <source>
        <dbReference type="PROSITE" id="PS50995"/>
    </source>
</evidence>
<dbReference type="Pfam" id="PF12802">
    <property type="entry name" value="MarR_2"/>
    <property type="match status" value="1"/>
</dbReference>
<dbReference type="PRINTS" id="PR00598">
    <property type="entry name" value="HTHMARR"/>
</dbReference>
<dbReference type="OrthoDB" id="6400670at2"/>
<comment type="caution">
    <text evidence="5">The sequence shown here is derived from an EMBL/GenBank/DDBJ whole genome shotgun (WGS) entry which is preliminary data.</text>
</comment>
<dbReference type="PANTHER" id="PTHR33164">
    <property type="entry name" value="TRANSCRIPTIONAL REGULATOR, MARR FAMILY"/>
    <property type="match status" value="1"/>
</dbReference>
<evidence type="ECO:0000256" key="1">
    <source>
        <dbReference type="ARBA" id="ARBA00023015"/>
    </source>
</evidence>
<organism evidence="5 6">
    <name type="scientific">Henriciella mobilis</name>
    <dbReference type="NCBI Taxonomy" id="2305467"/>
    <lineage>
        <taxon>Bacteria</taxon>
        <taxon>Pseudomonadati</taxon>
        <taxon>Pseudomonadota</taxon>
        <taxon>Alphaproteobacteria</taxon>
        <taxon>Hyphomonadales</taxon>
        <taxon>Hyphomonadaceae</taxon>
        <taxon>Henriciella</taxon>
    </lineage>
</organism>
<evidence type="ECO:0000256" key="2">
    <source>
        <dbReference type="ARBA" id="ARBA00023125"/>
    </source>
</evidence>
<dbReference type="PROSITE" id="PS01117">
    <property type="entry name" value="HTH_MARR_1"/>
    <property type="match status" value="1"/>
</dbReference>
<dbReference type="SUPFAM" id="SSF46785">
    <property type="entry name" value="Winged helix' DNA-binding domain"/>
    <property type="match status" value="1"/>
</dbReference>
<sequence>MARRSCQHRDEDWTLILSDTSGTPTDSTPTEALYFQLFNEIGIISQLSSSAFEKALPHGLTAAQFGVLNHCVRLGDGQTPARLAAAFQVTRGTMTSTLSRLESKGFIRTEPDPKDGRSKRVYLTEAGKTAREDGVAAAAPLFRDVTGALDRAQAEALLQPLQALRKWLDENRNTDFDGL</sequence>
<evidence type="ECO:0000313" key="6">
    <source>
        <dbReference type="Proteomes" id="UP000266385"/>
    </source>
</evidence>
<dbReference type="InterPro" id="IPR039422">
    <property type="entry name" value="MarR/SlyA-like"/>
</dbReference>
<reference evidence="5 6" key="1">
    <citation type="submission" date="2018-08" db="EMBL/GenBank/DDBJ databases">
        <title>Henriciella mobilis sp. nov., isolated from seawater.</title>
        <authorList>
            <person name="Cheng H."/>
            <person name="Wu Y.-H."/>
            <person name="Xu X.-W."/>
            <person name="Guo L.-L."/>
        </authorList>
    </citation>
    <scope>NUCLEOTIDE SEQUENCE [LARGE SCALE GENOMIC DNA]</scope>
    <source>
        <strain evidence="5 6">JN25</strain>
    </source>
</reference>
<proteinExistence type="predicted"/>
<dbReference type="SMART" id="SM00347">
    <property type="entry name" value="HTH_MARR"/>
    <property type="match status" value="1"/>
</dbReference>
<keyword evidence="6" id="KW-1185">Reference proteome</keyword>
<keyword evidence="2" id="KW-0238">DNA-binding</keyword>
<keyword evidence="3" id="KW-0804">Transcription</keyword>
<dbReference type="Proteomes" id="UP000266385">
    <property type="component" value="Unassembled WGS sequence"/>
</dbReference>
<keyword evidence="1" id="KW-0805">Transcription regulation</keyword>
<dbReference type="Gene3D" id="1.10.10.10">
    <property type="entry name" value="Winged helix-like DNA-binding domain superfamily/Winged helix DNA-binding domain"/>
    <property type="match status" value="1"/>
</dbReference>
<dbReference type="InterPro" id="IPR036390">
    <property type="entry name" value="WH_DNA-bd_sf"/>
</dbReference>
<dbReference type="GO" id="GO:0006950">
    <property type="term" value="P:response to stress"/>
    <property type="evidence" value="ECO:0007669"/>
    <property type="project" value="TreeGrafter"/>
</dbReference>
<protein>
    <submittedName>
        <fullName evidence="5">MarR family transcriptional regulator</fullName>
    </submittedName>
</protein>
<dbReference type="PROSITE" id="PS50995">
    <property type="entry name" value="HTH_MARR_2"/>
    <property type="match status" value="1"/>
</dbReference>
<dbReference type="GO" id="GO:0003677">
    <property type="term" value="F:DNA binding"/>
    <property type="evidence" value="ECO:0007669"/>
    <property type="project" value="UniProtKB-KW"/>
</dbReference>
<evidence type="ECO:0000256" key="3">
    <source>
        <dbReference type="ARBA" id="ARBA00023163"/>
    </source>
</evidence>
<dbReference type="PANTHER" id="PTHR33164:SF43">
    <property type="entry name" value="HTH-TYPE TRANSCRIPTIONAL REPRESSOR YETL"/>
    <property type="match status" value="1"/>
</dbReference>